<dbReference type="Proteomes" id="UP000247188">
    <property type="component" value="Segment"/>
</dbReference>
<evidence type="ECO:0000313" key="2">
    <source>
        <dbReference type="Proteomes" id="UP000247188"/>
    </source>
</evidence>
<sequence>MTDEFFDWEPVIEIAGKVAWEVAEKWSVVDADDVKQEIMVYLLENREKLSEHFGDEDFIRKVCWVAGKRYASKERGHYDLMDDQYWYTPDEVRIALRSFVHSDEEIGQVIGKKDDLTKSVISDNIVTARADADKALAKLSKGYQEAAWRVFVCGLPPESENERRSAYRAIDSLTAIMNRNIRTGR</sequence>
<dbReference type="RefSeq" id="YP_010754653.1">
    <property type="nucleotide sequence ID" value="NC_073462.1"/>
</dbReference>
<protein>
    <submittedName>
        <fullName evidence="1">Uncharacterized protein</fullName>
    </submittedName>
</protein>
<accession>A0A2U8UNR1</accession>
<organism evidence="1 2">
    <name type="scientific">Streptomyces phage Ibantik</name>
    <dbReference type="NCBI Taxonomy" id="2182397"/>
    <lineage>
        <taxon>Viruses</taxon>
        <taxon>Duplodnaviria</taxon>
        <taxon>Heunggongvirae</taxon>
        <taxon>Uroviricota</taxon>
        <taxon>Caudoviricetes</taxon>
        <taxon>Ibantikvirus</taxon>
        <taxon>Ibantikvirus ibantik</taxon>
    </lineage>
</organism>
<dbReference type="GeneID" id="80019248"/>
<evidence type="ECO:0000313" key="1">
    <source>
        <dbReference type="EMBL" id="AWN05253.1"/>
    </source>
</evidence>
<reference evidence="2" key="1">
    <citation type="submission" date="2018-04" db="EMBL/GenBank/DDBJ databases">
        <authorList>
            <person name="Go L.Y."/>
            <person name="Mitchell J.A."/>
        </authorList>
    </citation>
    <scope>NUCLEOTIDE SEQUENCE [LARGE SCALE GENOMIC DNA]</scope>
</reference>
<name>A0A2U8UNR1_9CAUD</name>
<dbReference type="KEGG" id="vg:80019248"/>
<keyword evidence="2" id="KW-1185">Reference proteome</keyword>
<gene>
    <name evidence="1" type="primary">29</name>
    <name evidence="1" type="ORF">SEA_IBANTIK_29</name>
</gene>
<dbReference type="EMBL" id="MH155870">
    <property type="protein sequence ID" value="AWN05253.1"/>
    <property type="molecule type" value="Genomic_DNA"/>
</dbReference>
<proteinExistence type="predicted"/>